<dbReference type="RefSeq" id="XP_007768928.1">
    <property type="nucleotide sequence ID" value="XM_007770738.1"/>
</dbReference>
<keyword evidence="2" id="KW-1185">Reference proteome</keyword>
<proteinExistence type="predicted"/>
<dbReference type="KEGG" id="cput:CONPUDRAFT_165715"/>
<name>A0A5M3MRC6_CONPW</name>
<protein>
    <submittedName>
        <fullName evidence="1">Uncharacterized protein</fullName>
    </submittedName>
</protein>
<dbReference type="SUPFAM" id="SSF52047">
    <property type="entry name" value="RNI-like"/>
    <property type="match status" value="1"/>
</dbReference>
<dbReference type="Proteomes" id="UP000053558">
    <property type="component" value="Unassembled WGS sequence"/>
</dbReference>
<organism evidence="1 2">
    <name type="scientific">Coniophora puteana (strain RWD-64-598)</name>
    <name type="common">Brown rot fungus</name>
    <dbReference type="NCBI Taxonomy" id="741705"/>
    <lineage>
        <taxon>Eukaryota</taxon>
        <taxon>Fungi</taxon>
        <taxon>Dikarya</taxon>
        <taxon>Basidiomycota</taxon>
        <taxon>Agaricomycotina</taxon>
        <taxon>Agaricomycetes</taxon>
        <taxon>Agaricomycetidae</taxon>
        <taxon>Boletales</taxon>
        <taxon>Coniophorineae</taxon>
        <taxon>Coniophoraceae</taxon>
        <taxon>Coniophora</taxon>
    </lineage>
</organism>
<dbReference type="EMBL" id="JH711578">
    <property type="protein sequence ID" value="EIW81626.1"/>
    <property type="molecule type" value="Genomic_DNA"/>
</dbReference>
<dbReference type="AlphaFoldDB" id="A0A5M3MRC6"/>
<sequence>MTTVWRVSPFTAPAEVLEAIFEECAAQAHDYVHGGRDWPFYECTGSCLMDWIHVTQVCAYWRIVALAHRRLWSHVVFFNPRWAREMIDRAGPIPLTVSARIHWIPFAEELITLLVKNVGRVQDLRFQGDMMALRHIMEALAPGREVNRRFDIVKLHSLALLSVDGVPFAPRGFALDHTDGLKRLYLSAANLVSAKVQPSCVLQNAVELRELTLDDCLRWSPGMENDIYRFPHLTHLHLTDSEGNYAELLGQSELPPLQYFALESDLLDIDHLRPLADVNLVTPDGDAKIYEMNAHHCALRISLGMEEDPHVPQFSLTAWLQGTADPDQVTAFAHDSKIPPLPFGIPPEKRLGAIASFRSTITAMLISGGITGENEEDLDSRSLGELAVAFDLTTVIFANISNGVSGNQREHLQSMITFLAEARLIRVLELDNVLPIAFVIPLTPMNERGFVPAPQLKELWLTNIRFQAEGGEEDPTETLTILVDCLRARAQAGAMLEKLVLKDCIGITADDLASLKNTGVDVDVIVSPPNVEEEGGDEDDDTELSIDALRRLGFHLA</sequence>
<evidence type="ECO:0000313" key="2">
    <source>
        <dbReference type="Proteomes" id="UP000053558"/>
    </source>
</evidence>
<comment type="caution">
    <text evidence="1">The sequence shown here is derived from an EMBL/GenBank/DDBJ whole genome shotgun (WGS) entry which is preliminary data.</text>
</comment>
<dbReference type="OrthoDB" id="2269034at2759"/>
<gene>
    <name evidence="1" type="ORF">CONPUDRAFT_165715</name>
</gene>
<accession>A0A5M3MRC6</accession>
<reference evidence="2" key="1">
    <citation type="journal article" date="2012" name="Science">
        <title>The Paleozoic origin of enzymatic lignin decomposition reconstructed from 31 fungal genomes.</title>
        <authorList>
            <person name="Floudas D."/>
            <person name="Binder M."/>
            <person name="Riley R."/>
            <person name="Barry K."/>
            <person name="Blanchette R.A."/>
            <person name="Henrissat B."/>
            <person name="Martinez A.T."/>
            <person name="Otillar R."/>
            <person name="Spatafora J.W."/>
            <person name="Yadav J.S."/>
            <person name="Aerts A."/>
            <person name="Benoit I."/>
            <person name="Boyd A."/>
            <person name="Carlson A."/>
            <person name="Copeland A."/>
            <person name="Coutinho P.M."/>
            <person name="de Vries R.P."/>
            <person name="Ferreira P."/>
            <person name="Findley K."/>
            <person name="Foster B."/>
            <person name="Gaskell J."/>
            <person name="Glotzer D."/>
            <person name="Gorecki P."/>
            <person name="Heitman J."/>
            <person name="Hesse C."/>
            <person name="Hori C."/>
            <person name="Igarashi K."/>
            <person name="Jurgens J.A."/>
            <person name="Kallen N."/>
            <person name="Kersten P."/>
            <person name="Kohler A."/>
            <person name="Kuees U."/>
            <person name="Kumar T.K.A."/>
            <person name="Kuo A."/>
            <person name="LaButti K."/>
            <person name="Larrondo L.F."/>
            <person name="Lindquist E."/>
            <person name="Ling A."/>
            <person name="Lombard V."/>
            <person name="Lucas S."/>
            <person name="Lundell T."/>
            <person name="Martin R."/>
            <person name="McLaughlin D.J."/>
            <person name="Morgenstern I."/>
            <person name="Morin E."/>
            <person name="Murat C."/>
            <person name="Nagy L.G."/>
            <person name="Nolan M."/>
            <person name="Ohm R.A."/>
            <person name="Patyshakuliyeva A."/>
            <person name="Rokas A."/>
            <person name="Ruiz-Duenas F.J."/>
            <person name="Sabat G."/>
            <person name="Salamov A."/>
            <person name="Samejima M."/>
            <person name="Schmutz J."/>
            <person name="Slot J.C."/>
            <person name="St John F."/>
            <person name="Stenlid J."/>
            <person name="Sun H."/>
            <person name="Sun S."/>
            <person name="Syed K."/>
            <person name="Tsang A."/>
            <person name="Wiebenga A."/>
            <person name="Young D."/>
            <person name="Pisabarro A."/>
            <person name="Eastwood D.C."/>
            <person name="Martin F."/>
            <person name="Cullen D."/>
            <person name="Grigoriev I.V."/>
            <person name="Hibbett D.S."/>
        </authorList>
    </citation>
    <scope>NUCLEOTIDE SEQUENCE [LARGE SCALE GENOMIC DNA]</scope>
    <source>
        <strain evidence="2">RWD-64-598 SS2</strain>
    </source>
</reference>
<dbReference type="GeneID" id="19205373"/>
<evidence type="ECO:0000313" key="1">
    <source>
        <dbReference type="EMBL" id="EIW81626.1"/>
    </source>
</evidence>